<keyword evidence="2" id="KW-0808">Transferase</keyword>
<comment type="similarity">
    <text evidence="1">Belongs to the UDP-glycosyltransferase family.</text>
</comment>
<dbReference type="AlphaFoldDB" id="A0A1U8BAE8"/>
<evidence type="ECO:0000256" key="2">
    <source>
        <dbReference type="ARBA" id="ARBA00022679"/>
    </source>
</evidence>
<organism evidence="3 4">
    <name type="scientific">Nelumbo nucifera</name>
    <name type="common">Sacred lotus</name>
    <dbReference type="NCBI Taxonomy" id="4432"/>
    <lineage>
        <taxon>Eukaryota</taxon>
        <taxon>Viridiplantae</taxon>
        <taxon>Streptophyta</taxon>
        <taxon>Embryophyta</taxon>
        <taxon>Tracheophyta</taxon>
        <taxon>Spermatophyta</taxon>
        <taxon>Magnoliopsida</taxon>
        <taxon>Proteales</taxon>
        <taxon>Nelumbonaceae</taxon>
        <taxon>Nelumbo</taxon>
    </lineage>
</organism>
<proteinExistence type="inferred from homology"/>
<dbReference type="eggNOG" id="KOG1192">
    <property type="taxonomic scope" value="Eukaryota"/>
</dbReference>
<dbReference type="GeneID" id="104608965"/>
<evidence type="ECO:0000313" key="3">
    <source>
        <dbReference type="Proteomes" id="UP000189703"/>
    </source>
</evidence>
<evidence type="ECO:0000313" key="4">
    <source>
        <dbReference type="RefSeq" id="XP_010273390.1"/>
    </source>
</evidence>
<dbReference type="SUPFAM" id="SSF53756">
    <property type="entry name" value="UDP-Glycosyltransferase/glycogen phosphorylase"/>
    <property type="match status" value="1"/>
</dbReference>
<dbReference type="GO" id="GO:0080044">
    <property type="term" value="F:quercetin 7-O-glucosyltransferase activity"/>
    <property type="evidence" value="ECO:0000318"/>
    <property type="project" value="GO_Central"/>
</dbReference>
<dbReference type="InParanoid" id="A0A1U8BAE8"/>
<dbReference type="PANTHER" id="PTHR11926:SF1412">
    <property type="entry name" value="UDP-GLYCOSYLTRANSFERASE 83A1-LIKE"/>
    <property type="match status" value="1"/>
</dbReference>
<sequence length="517" mass="57443">MRGNQLPPSLQDSPLYSQLGKRLEQRGFGLSSIFSFNCIDQLQERRSEPWYWVLSVPTADTCISMAKQAILHVLVIPAPVQGHVTPLMELSQSLAICGIKVTFVTEESVKQRIMAALPNKGSMHSLIHLASIPDGAKFGDDTKEVDAARKVMPGYLENLIKKINEESDNNNNNQINCVIASAALKWPMEVAEKMGIKRAAFSTTSVGVLALLLHIPKLIQAGIINEAGIALKNEMIQLSPNAPAISTADLVWNCTDDPAMRDILFKAALDAKSVAKLWDWVLCNSFYELEPWFYNLIPNSLPVGPLLASSRLGESIGNLWQEDSTCISWLDQQPARSIIYVAFGSLATFSQCQFDELAAGLQLAARPFLWVIRPDFMKESTTNLNGFRDRVAHCGKIVSWAPQQKVLGHPSVACFLSHCGWNSTIDGLSMGVPFLCWPQFADQFFNKHFICDVWRVGLYLEGDENGIVPRDEIKSKVKKLLGDESIKAKALELKEMAWNQGGTSFRNLEDFVEQIKC</sequence>
<dbReference type="InterPro" id="IPR002213">
    <property type="entry name" value="UDP_glucos_trans"/>
</dbReference>
<accession>A0A1U8BAE8</accession>
<dbReference type="CDD" id="cd03784">
    <property type="entry name" value="GT1_Gtf-like"/>
    <property type="match status" value="1"/>
</dbReference>
<dbReference type="GO" id="GO:0005737">
    <property type="term" value="C:cytoplasm"/>
    <property type="evidence" value="ECO:0000318"/>
    <property type="project" value="GO_Central"/>
</dbReference>
<gene>
    <name evidence="4" type="primary">LOC104608965</name>
</gene>
<dbReference type="PANTHER" id="PTHR11926">
    <property type="entry name" value="GLUCOSYL/GLUCURONOSYL TRANSFERASES"/>
    <property type="match status" value="1"/>
</dbReference>
<dbReference type="FunFam" id="3.40.50.2000:FF:000061">
    <property type="entry name" value="UDP-glycosyltransferase 83A1"/>
    <property type="match status" value="1"/>
</dbReference>
<evidence type="ECO:0000256" key="1">
    <source>
        <dbReference type="ARBA" id="ARBA00009995"/>
    </source>
</evidence>
<dbReference type="Gene3D" id="3.40.50.2000">
    <property type="entry name" value="Glycogen Phosphorylase B"/>
    <property type="match status" value="2"/>
</dbReference>
<keyword evidence="3" id="KW-1185">Reference proteome</keyword>
<reference evidence="4" key="1">
    <citation type="submission" date="2025-08" db="UniProtKB">
        <authorList>
            <consortium name="RefSeq"/>
        </authorList>
    </citation>
    <scope>IDENTIFICATION</scope>
</reference>
<name>A0A1U8BAE8_NELNU</name>
<dbReference type="OrthoDB" id="5835829at2759"/>
<dbReference type="FunFam" id="3.40.50.2000:FF:000108">
    <property type="entry name" value="UDP-glycosyltransferase 83A1"/>
    <property type="match status" value="1"/>
</dbReference>
<dbReference type="Pfam" id="PF00201">
    <property type="entry name" value="UDPGT"/>
    <property type="match status" value="1"/>
</dbReference>
<dbReference type="KEGG" id="nnu:104608965"/>
<dbReference type="Proteomes" id="UP000189703">
    <property type="component" value="Unplaced"/>
</dbReference>
<dbReference type="GO" id="GO:0080043">
    <property type="term" value="F:quercetin 3-O-glucosyltransferase activity"/>
    <property type="evidence" value="ECO:0000318"/>
    <property type="project" value="GO_Central"/>
</dbReference>
<protein>
    <submittedName>
        <fullName evidence="4">UDP-glycosyltransferase 83A1-like isoform X1</fullName>
    </submittedName>
</protein>
<dbReference type="OMA" id="MERQPHA"/>
<dbReference type="RefSeq" id="XP_010273390.1">
    <property type="nucleotide sequence ID" value="XM_010275088.1"/>
</dbReference>